<proteinExistence type="predicted"/>
<name>A0A9Q1Q5D5_9CARY</name>
<protein>
    <submittedName>
        <fullName evidence="1">Uncharacterized protein</fullName>
    </submittedName>
</protein>
<evidence type="ECO:0000313" key="2">
    <source>
        <dbReference type="Proteomes" id="UP001153076"/>
    </source>
</evidence>
<organism evidence="1 2">
    <name type="scientific">Carnegiea gigantea</name>
    <dbReference type="NCBI Taxonomy" id="171969"/>
    <lineage>
        <taxon>Eukaryota</taxon>
        <taxon>Viridiplantae</taxon>
        <taxon>Streptophyta</taxon>
        <taxon>Embryophyta</taxon>
        <taxon>Tracheophyta</taxon>
        <taxon>Spermatophyta</taxon>
        <taxon>Magnoliopsida</taxon>
        <taxon>eudicotyledons</taxon>
        <taxon>Gunneridae</taxon>
        <taxon>Pentapetalae</taxon>
        <taxon>Caryophyllales</taxon>
        <taxon>Cactineae</taxon>
        <taxon>Cactaceae</taxon>
        <taxon>Cactoideae</taxon>
        <taxon>Echinocereeae</taxon>
        <taxon>Carnegiea</taxon>
    </lineage>
</organism>
<dbReference type="Proteomes" id="UP001153076">
    <property type="component" value="Unassembled WGS sequence"/>
</dbReference>
<dbReference type="EMBL" id="JAKOGI010000874">
    <property type="protein sequence ID" value="KAJ8429658.1"/>
    <property type="molecule type" value="Genomic_DNA"/>
</dbReference>
<gene>
    <name evidence="1" type="ORF">Cgig2_001654</name>
</gene>
<accession>A0A9Q1Q5D5</accession>
<sequence length="157" mass="17599">METHDVGTVDAETGLVVGRDKLDDDYDHCILAPTNGRQSARHCRSAESHKRRGQGLRDAPNAVKLATRGAVVAILVPTFMPTTKAMLWMLKICWMVVKPHQVAIHRCLQLTDSFALCSYWIVSYEHIPTPICVLMIKYSVVCSPVSANLKCLPRRRQ</sequence>
<reference evidence="1" key="1">
    <citation type="submission" date="2022-04" db="EMBL/GenBank/DDBJ databases">
        <title>Carnegiea gigantea Genome sequencing and assembly v2.</title>
        <authorList>
            <person name="Copetti D."/>
            <person name="Sanderson M.J."/>
            <person name="Burquez A."/>
            <person name="Wojciechowski M.F."/>
        </authorList>
    </citation>
    <scope>NUCLEOTIDE SEQUENCE</scope>
    <source>
        <strain evidence="1">SGP5-SGP5p</strain>
        <tissue evidence="1">Aerial part</tissue>
    </source>
</reference>
<keyword evidence="2" id="KW-1185">Reference proteome</keyword>
<dbReference type="AlphaFoldDB" id="A0A9Q1Q5D5"/>
<evidence type="ECO:0000313" key="1">
    <source>
        <dbReference type="EMBL" id="KAJ8429658.1"/>
    </source>
</evidence>
<comment type="caution">
    <text evidence="1">The sequence shown here is derived from an EMBL/GenBank/DDBJ whole genome shotgun (WGS) entry which is preliminary data.</text>
</comment>